<evidence type="ECO:0000259" key="2">
    <source>
        <dbReference type="Pfam" id="PF10400"/>
    </source>
</evidence>
<keyword evidence="4" id="KW-1185">Reference proteome</keyword>
<dbReference type="STRING" id="229920.ADM99_12955"/>
<dbReference type="InterPro" id="IPR036390">
    <property type="entry name" value="WH_DNA-bd_sf"/>
</dbReference>
<dbReference type="Pfam" id="PF10400">
    <property type="entry name" value="Vir_act_alpha_C"/>
    <property type="match status" value="1"/>
</dbReference>
<evidence type="ECO:0000313" key="4">
    <source>
        <dbReference type="Proteomes" id="UP000050430"/>
    </source>
</evidence>
<dbReference type="Pfam" id="PF03551">
    <property type="entry name" value="PadR"/>
    <property type="match status" value="1"/>
</dbReference>
<dbReference type="PANTHER" id="PTHR43252:SF6">
    <property type="entry name" value="NEGATIVE TRANSCRIPTION REGULATOR PADR"/>
    <property type="match status" value="1"/>
</dbReference>
<evidence type="ECO:0008006" key="5">
    <source>
        <dbReference type="Google" id="ProtNLM"/>
    </source>
</evidence>
<organism evidence="3 4">
    <name type="scientific">Leptolinea tardivitalis</name>
    <dbReference type="NCBI Taxonomy" id="229920"/>
    <lineage>
        <taxon>Bacteria</taxon>
        <taxon>Bacillati</taxon>
        <taxon>Chloroflexota</taxon>
        <taxon>Anaerolineae</taxon>
        <taxon>Anaerolineales</taxon>
        <taxon>Anaerolineaceae</taxon>
        <taxon>Leptolinea</taxon>
    </lineage>
</organism>
<dbReference type="InterPro" id="IPR036388">
    <property type="entry name" value="WH-like_DNA-bd_sf"/>
</dbReference>
<gene>
    <name evidence="3" type="ORF">ADM99_12955</name>
</gene>
<feature type="domain" description="Transcription regulator PadR C-terminal" evidence="2">
    <location>
        <begin position="110"/>
        <end position="197"/>
    </location>
</feature>
<evidence type="ECO:0000313" key="3">
    <source>
        <dbReference type="EMBL" id="KPL71161.1"/>
    </source>
</evidence>
<dbReference type="InterPro" id="IPR018309">
    <property type="entry name" value="Tscrpt_reg_PadR_C"/>
</dbReference>
<dbReference type="Gene3D" id="6.10.140.190">
    <property type="match status" value="1"/>
</dbReference>
<dbReference type="EMBL" id="LGCK01000012">
    <property type="protein sequence ID" value="KPL71161.1"/>
    <property type="molecule type" value="Genomic_DNA"/>
</dbReference>
<dbReference type="AlphaFoldDB" id="A0A0P6XPN2"/>
<dbReference type="SUPFAM" id="SSF46785">
    <property type="entry name" value="Winged helix' DNA-binding domain"/>
    <property type="match status" value="1"/>
</dbReference>
<evidence type="ECO:0000259" key="1">
    <source>
        <dbReference type="Pfam" id="PF03551"/>
    </source>
</evidence>
<dbReference type="Gene3D" id="1.10.10.10">
    <property type="entry name" value="Winged helix-like DNA-binding domain superfamily/Winged helix DNA-binding domain"/>
    <property type="match status" value="1"/>
</dbReference>
<dbReference type="PANTHER" id="PTHR43252">
    <property type="entry name" value="TRANSCRIPTIONAL REGULATOR YQJI"/>
    <property type="match status" value="1"/>
</dbReference>
<name>A0A0P6XPN2_9CHLR</name>
<dbReference type="Proteomes" id="UP000050430">
    <property type="component" value="Unassembled WGS sequence"/>
</dbReference>
<protein>
    <recommendedName>
        <fullName evidence="5">PadR family transcriptional regulator</fullName>
    </recommendedName>
</protein>
<accession>A0A0P6XPN2</accession>
<reference evidence="3 4" key="1">
    <citation type="submission" date="2015-07" db="EMBL/GenBank/DDBJ databases">
        <title>Genome sequence of Leptolinea tardivitalis DSM 16556.</title>
        <authorList>
            <person name="Hemp J."/>
            <person name="Ward L.M."/>
            <person name="Pace L.A."/>
            <person name="Fischer W.W."/>
        </authorList>
    </citation>
    <scope>NUCLEOTIDE SEQUENCE [LARGE SCALE GENOMIC DNA]</scope>
    <source>
        <strain evidence="3 4">YMTK-2</strain>
    </source>
</reference>
<comment type="caution">
    <text evidence="3">The sequence shown here is derived from an EMBL/GenBank/DDBJ whole genome shotgun (WGS) entry which is preliminary data.</text>
</comment>
<proteinExistence type="predicted"/>
<dbReference type="InterPro" id="IPR005149">
    <property type="entry name" value="Tscrpt_reg_PadR_N"/>
</dbReference>
<sequence length="200" mass="23702">MFIHYHIDMSILTEYTVAMLKYILLGFLDYGPMTGYELKQTIDNSTGHFWHAHHSQIYTTLRQMEKDGLVSSVFKSSEDALRRRIYTITESGKKELMEWLDTPMEEIQPLKEDFLVRMFFSGKRDPQKVLEELAIQQKLHKSTSKVYEKMQDAICHYGHPQTGNLSDQQKYWKLTLEMGIMYEKMYQEWLEKAIEVVKGK</sequence>
<feature type="domain" description="Transcription regulator PadR N-terminal" evidence="1">
    <location>
        <begin position="24"/>
        <end position="97"/>
    </location>
</feature>